<evidence type="ECO:0000256" key="2">
    <source>
        <dbReference type="SAM" id="SignalP"/>
    </source>
</evidence>
<feature type="domain" description="Calcineurin-like phosphoesterase" evidence="3">
    <location>
        <begin position="30"/>
        <end position="296"/>
    </location>
</feature>
<feature type="transmembrane region" description="Helical" evidence="1">
    <location>
        <begin position="405"/>
        <end position="426"/>
    </location>
</feature>
<sequence length="463" mass="52236">MDLCNFFLIVHIFVSGAASLPLRFNQDGQFKILQIADMHYANGGSTRCSDVLPKEYGSCSDLNTTAFIENLIALEKPDLIVFSGDNIFGQDTSDPVGSMNAAFAPAIKAHIPWAAILGNHDQESTLSRLELMQHISSMENTLSRVYPTNINSSLGGDMTEIDGFGNYHLAVRGAADSRYQNENILNIYLLDSGDYSKDHKIHGYGWIQESQKSWFKELSLKLKDDFSKAHPAQHVSVPSLVYFHIPLLETSYISSWCSIMGAKQEAIGCAQVNSGFLNAMVEVGDPHLVFNGHDHINDFCSELAENIMMCYGGGAGYHAYGKAGWSRRARVVDISLHSIWDEVQKNASASRTHKSEGAVQRREWLEVDQITTWKRLDRPPSFPLIDHEVLWSRIPVPSNGRNYCWNATLVTIVGAYSLICIIYCFWRKHPRLLRIQPLQRHHLHVYNVYKPFGYRMFKFQASP</sequence>
<keyword evidence="1" id="KW-0472">Membrane</keyword>
<comment type="caution">
    <text evidence="4">The sequence shown here is derived from an EMBL/GenBank/DDBJ whole genome shotgun (WGS) entry which is preliminary data.</text>
</comment>
<dbReference type="AlphaFoldDB" id="A0A8T2UF81"/>
<reference evidence="4" key="1">
    <citation type="submission" date="2021-08" db="EMBL/GenBank/DDBJ databases">
        <title>WGS assembly of Ceratopteris richardii.</title>
        <authorList>
            <person name="Marchant D.B."/>
            <person name="Chen G."/>
            <person name="Jenkins J."/>
            <person name="Shu S."/>
            <person name="Leebens-Mack J."/>
            <person name="Grimwood J."/>
            <person name="Schmutz J."/>
            <person name="Soltis P."/>
            <person name="Soltis D."/>
            <person name="Chen Z.-H."/>
        </authorList>
    </citation>
    <scope>NUCLEOTIDE SEQUENCE</scope>
    <source>
        <strain evidence="4">Whitten #5841</strain>
        <tissue evidence="4">Leaf</tissue>
    </source>
</reference>
<dbReference type="GO" id="GO:0016788">
    <property type="term" value="F:hydrolase activity, acting on ester bonds"/>
    <property type="evidence" value="ECO:0007669"/>
    <property type="project" value="TreeGrafter"/>
</dbReference>
<feature type="chain" id="PRO_5035763680" description="Calcineurin-like phosphoesterase domain-containing protein" evidence="2">
    <location>
        <begin position="20"/>
        <end position="463"/>
    </location>
</feature>
<dbReference type="InterPro" id="IPR029052">
    <property type="entry name" value="Metallo-depent_PP-like"/>
</dbReference>
<gene>
    <name evidence="4" type="ORF">KP509_07G063200</name>
</gene>
<dbReference type="Proteomes" id="UP000825935">
    <property type="component" value="Chromosome 7"/>
</dbReference>
<proteinExistence type="predicted"/>
<accession>A0A8T2UF81</accession>
<evidence type="ECO:0000259" key="3">
    <source>
        <dbReference type="Pfam" id="PF00149"/>
    </source>
</evidence>
<evidence type="ECO:0000313" key="5">
    <source>
        <dbReference type="Proteomes" id="UP000825935"/>
    </source>
</evidence>
<evidence type="ECO:0000313" key="4">
    <source>
        <dbReference type="EMBL" id="KAH7433308.1"/>
    </source>
</evidence>
<keyword evidence="5" id="KW-1185">Reference proteome</keyword>
<protein>
    <recommendedName>
        <fullName evidence="3">Calcineurin-like phosphoesterase domain-containing protein</fullName>
    </recommendedName>
</protein>
<organism evidence="4 5">
    <name type="scientific">Ceratopteris richardii</name>
    <name type="common">Triangle waterfern</name>
    <dbReference type="NCBI Taxonomy" id="49495"/>
    <lineage>
        <taxon>Eukaryota</taxon>
        <taxon>Viridiplantae</taxon>
        <taxon>Streptophyta</taxon>
        <taxon>Embryophyta</taxon>
        <taxon>Tracheophyta</taxon>
        <taxon>Polypodiopsida</taxon>
        <taxon>Polypodiidae</taxon>
        <taxon>Polypodiales</taxon>
        <taxon>Pteridineae</taxon>
        <taxon>Pteridaceae</taxon>
        <taxon>Parkerioideae</taxon>
        <taxon>Ceratopteris</taxon>
    </lineage>
</organism>
<evidence type="ECO:0000256" key="1">
    <source>
        <dbReference type="SAM" id="Phobius"/>
    </source>
</evidence>
<dbReference type="PANTHER" id="PTHR32440:SF0">
    <property type="entry name" value="PHOSPHATASE DCR2-RELATED"/>
    <property type="match status" value="1"/>
</dbReference>
<feature type="signal peptide" evidence="2">
    <location>
        <begin position="1"/>
        <end position="19"/>
    </location>
</feature>
<dbReference type="CDD" id="cd07383">
    <property type="entry name" value="MPP_Dcr2"/>
    <property type="match status" value="1"/>
</dbReference>
<dbReference type="InterPro" id="IPR004843">
    <property type="entry name" value="Calcineurin-like_PHP"/>
</dbReference>
<dbReference type="OrthoDB" id="783096at2759"/>
<name>A0A8T2UF81_CERRI</name>
<dbReference type="EMBL" id="CM035412">
    <property type="protein sequence ID" value="KAH7433308.1"/>
    <property type="molecule type" value="Genomic_DNA"/>
</dbReference>
<dbReference type="OMA" id="NMTWAST"/>
<dbReference type="GO" id="GO:0005737">
    <property type="term" value="C:cytoplasm"/>
    <property type="evidence" value="ECO:0007669"/>
    <property type="project" value="TreeGrafter"/>
</dbReference>
<keyword evidence="1" id="KW-1133">Transmembrane helix</keyword>
<dbReference type="Gene3D" id="3.60.21.10">
    <property type="match status" value="1"/>
</dbReference>
<dbReference type="PANTHER" id="PTHR32440">
    <property type="entry name" value="PHOSPHATASE DCR2-RELATED-RELATED"/>
    <property type="match status" value="1"/>
</dbReference>
<dbReference type="SUPFAM" id="SSF56300">
    <property type="entry name" value="Metallo-dependent phosphatases"/>
    <property type="match status" value="1"/>
</dbReference>
<keyword evidence="2" id="KW-0732">Signal</keyword>
<keyword evidence="1" id="KW-0812">Transmembrane</keyword>
<dbReference type="Pfam" id="PF00149">
    <property type="entry name" value="Metallophos"/>
    <property type="match status" value="1"/>
</dbReference>